<dbReference type="PANTHER" id="PTHR38687:SF1">
    <property type="entry name" value="CELL DIVISION PROTEIN DEDD"/>
    <property type="match status" value="1"/>
</dbReference>
<feature type="compositionally biased region" description="Pro residues" evidence="1">
    <location>
        <begin position="119"/>
        <end position="133"/>
    </location>
</feature>
<keyword evidence="2" id="KW-1133">Transmembrane helix</keyword>
<evidence type="ECO:0000313" key="4">
    <source>
        <dbReference type="EMBL" id="AXA67328.1"/>
    </source>
</evidence>
<dbReference type="GO" id="GO:0032506">
    <property type="term" value="P:cytokinetic process"/>
    <property type="evidence" value="ECO:0007669"/>
    <property type="project" value="TreeGrafter"/>
</dbReference>
<dbReference type="AlphaFoldDB" id="A0A2Z5A8Z5"/>
<protein>
    <submittedName>
        <fullName evidence="4">Cell division protein</fullName>
    </submittedName>
</protein>
<keyword evidence="4" id="KW-0131">Cell cycle</keyword>
<evidence type="ECO:0000256" key="1">
    <source>
        <dbReference type="SAM" id="MobiDB-lite"/>
    </source>
</evidence>
<dbReference type="Proteomes" id="UP000250579">
    <property type="component" value="Chromosome"/>
</dbReference>
<evidence type="ECO:0000313" key="5">
    <source>
        <dbReference type="Proteomes" id="UP000250579"/>
    </source>
</evidence>
<gene>
    <name evidence="4" type="ORF">CE139_16405</name>
</gene>
<dbReference type="SUPFAM" id="SSF110997">
    <property type="entry name" value="Sporulation related repeat"/>
    <property type="match status" value="1"/>
</dbReference>
<dbReference type="PROSITE" id="PS51724">
    <property type="entry name" value="SPOR"/>
    <property type="match status" value="1"/>
</dbReference>
<dbReference type="PANTHER" id="PTHR38687">
    <property type="entry name" value="CELL DIVISION PROTEIN DEDD-RELATED"/>
    <property type="match status" value="1"/>
</dbReference>
<feature type="transmembrane region" description="Helical" evidence="2">
    <location>
        <begin position="6"/>
        <end position="24"/>
    </location>
</feature>
<dbReference type="InterPro" id="IPR052521">
    <property type="entry name" value="Cell_div_SPOR-domain"/>
</dbReference>
<dbReference type="GO" id="GO:0032153">
    <property type="term" value="C:cell division site"/>
    <property type="evidence" value="ECO:0007669"/>
    <property type="project" value="TreeGrafter"/>
</dbReference>
<proteinExistence type="predicted"/>
<keyword evidence="2" id="KW-0812">Transmembrane</keyword>
<dbReference type="RefSeq" id="WP_208691488.1">
    <property type="nucleotide sequence ID" value="NZ_CP022198.1"/>
</dbReference>
<feature type="compositionally biased region" description="Low complexity" evidence="1">
    <location>
        <begin position="37"/>
        <end position="67"/>
    </location>
</feature>
<dbReference type="EMBL" id="CP022198">
    <property type="protein sequence ID" value="AXA67328.1"/>
    <property type="molecule type" value="Genomic_DNA"/>
</dbReference>
<name>A0A2Z5A8Z5_9PSED</name>
<dbReference type="Gene3D" id="3.30.70.1070">
    <property type="entry name" value="Sporulation related repeat"/>
    <property type="match status" value="1"/>
</dbReference>
<dbReference type="GO" id="GO:0030428">
    <property type="term" value="C:cell septum"/>
    <property type="evidence" value="ECO:0007669"/>
    <property type="project" value="TreeGrafter"/>
</dbReference>
<keyword evidence="2" id="KW-0472">Membrane</keyword>
<evidence type="ECO:0000256" key="2">
    <source>
        <dbReference type="SAM" id="Phobius"/>
    </source>
</evidence>
<feature type="compositionally biased region" description="Polar residues" evidence="1">
    <location>
        <begin position="80"/>
        <end position="91"/>
    </location>
</feature>
<dbReference type="GO" id="GO:0042834">
    <property type="term" value="F:peptidoglycan binding"/>
    <property type="evidence" value="ECO:0007669"/>
    <property type="project" value="InterPro"/>
</dbReference>
<feature type="domain" description="SPOR" evidence="3">
    <location>
        <begin position="141"/>
        <end position="216"/>
    </location>
</feature>
<keyword evidence="4" id="KW-0132">Cell division</keyword>
<reference evidence="4 5" key="1">
    <citation type="submission" date="2017-06" db="EMBL/GenBank/DDBJ databases">
        <title>Evolution towards high GC content and high-temperature stress adaptation in endophytic Pseudomonas oryzihabitans impacted its plant-growth promoting traits.</title>
        <authorList>
            <person name="Nascimento F.X."/>
        </authorList>
    </citation>
    <scope>NUCLEOTIDE SEQUENCE [LARGE SCALE GENOMIC DNA]</scope>
    <source>
        <strain evidence="4 5">MS8</strain>
    </source>
</reference>
<accession>A0A2Z5A8Z5</accession>
<dbReference type="InterPro" id="IPR036680">
    <property type="entry name" value="SPOR-like_sf"/>
</dbReference>
<feature type="region of interest" description="Disordered" evidence="1">
    <location>
        <begin position="37"/>
        <end position="142"/>
    </location>
</feature>
<organism evidence="4 5">
    <name type="scientific">Pseudomonas oryzihabitans</name>
    <dbReference type="NCBI Taxonomy" id="47885"/>
    <lineage>
        <taxon>Bacteria</taxon>
        <taxon>Pseudomonadati</taxon>
        <taxon>Pseudomonadota</taxon>
        <taxon>Gammaproteobacteria</taxon>
        <taxon>Pseudomonadales</taxon>
        <taxon>Pseudomonadaceae</taxon>
        <taxon>Pseudomonas</taxon>
    </lineage>
</organism>
<dbReference type="Pfam" id="PF05036">
    <property type="entry name" value="SPOR"/>
    <property type="match status" value="1"/>
</dbReference>
<sequence>MLKQRVIGALVLLALIIIFVPMLFNRQDDARKVAVEAPAQPAAPTVPSTEVQPVQTPEAPPVVVVPDEPAKPLGKPQTPIAGTSGQAPTQNAPVSPAPAPSQPAAPVAKAPAASAPVASAPPAPAAAPAPAPKPDSRLGAANLPNSWSVQLASLSSRPSADALQAKLRSQGYNAYVRTADGMNRVFVGPVIERSEADRLRDQLNKQNGVKGFVVRFQPERG</sequence>
<evidence type="ECO:0000259" key="3">
    <source>
        <dbReference type="PROSITE" id="PS51724"/>
    </source>
</evidence>
<dbReference type="STRING" id="47885.APT59_12685"/>
<feature type="compositionally biased region" description="Low complexity" evidence="1">
    <location>
        <begin position="104"/>
        <end position="118"/>
    </location>
</feature>
<dbReference type="InterPro" id="IPR007730">
    <property type="entry name" value="SPOR-like_dom"/>
</dbReference>